<keyword evidence="7" id="KW-1185">Reference proteome</keyword>
<keyword evidence="3" id="KW-0804">Transcription</keyword>
<dbReference type="PANTHER" id="PTHR43537">
    <property type="entry name" value="TRANSCRIPTIONAL REGULATOR, GNTR FAMILY"/>
    <property type="match status" value="1"/>
</dbReference>
<evidence type="ECO:0000256" key="4">
    <source>
        <dbReference type="SAM" id="MobiDB-lite"/>
    </source>
</evidence>
<feature type="compositionally biased region" description="Low complexity" evidence="4">
    <location>
        <begin position="236"/>
        <end position="247"/>
    </location>
</feature>
<dbReference type="Gene3D" id="1.10.10.10">
    <property type="entry name" value="Winged helix-like DNA-binding domain superfamily/Winged helix DNA-binding domain"/>
    <property type="match status" value="1"/>
</dbReference>
<dbReference type="PROSITE" id="PS50949">
    <property type="entry name" value="HTH_GNTR"/>
    <property type="match status" value="1"/>
</dbReference>
<evidence type="ECO:0000256" key="2">
    <source>
        <dbReference type="ARBA" id="ARBA00023125"/>
    </source>
</evidence>
<dbReference type="InterPro" id="IPR000524">
    <property type="entry name" value="Tscrpt_reg_HTH_GntR"/>
</dbReference>
<dbReference type="InterPro" id="IPR036390">
    <property type="entry name" value="WH_DNA-bd_sf"/>
</dbReference>
<organism evidence="6 7">
    <name type="scientific">Roseomonas acroporae</name>
    <dbReference type="NCBI Taxonomy" id="2937791"/>
    <lineage>
        <taxon>Bacteria</taxon>
        <taxon>Pseudomonadati</taxon>
        <taxon>Pseudomonadota</taxon>
        <taxon>Alphaproteobacteria</taxon>
        <taxon>Acetobacterales</taxon>
        <taxon>Roseomonadaceae</taxon>
        <taxon>Roseomonas</taxon>
    </lineage>
</organism>
<dbReference type="Pfam" id="PF00392">
    <property type="entry name" value="GntR"/>
    <property type="match status" value="1"/>
</dbReference>
<dbReference type="Gene3D" id="1.20.120.530">
    <property type="entry name" value="GntR ligand-binding domain-like"/>
    <property type="match status" value="1"/>
</dbReference>
<evidence type="ECO:0000256" key="1">
    <source>
        <dbReference type="ARBA" id="ARBA00023015"/>
    </source>
</evidence>
<dbReference type="SUPFAM" id="SSF46785">
    <property type="entry name" value="Winged helix' DNA-binding domain"/>
    <property type="match status" value="1"/>
</dbReference>
<proteinExistence type="predicted"/>
<dbReference type="InterPro" id="IPR036388">
    <property type="entry name" value="WH-like_DNA-bd_sf"/>
</dbReference>
<dbReference type="AlphaFoldDB" id="A0A9X1YGJ8"/>
<evidence type="ECO:0000259" key="5">
    <source>
        <dbReference type="PROSITE" id="PS50949"/>
    </source>
</evidence>
<dbReference type="PRINTS" id="PR00033">
    <property type="entry name" value="HTHASNC"/>
</dbReference>
<dbReference type="PANTHER" id="PTHR43537:SF24">
    <property type="entry name" value="GLUCONATE OPERON TRANSCRIPTIONAL REPRESSOR"/>
    <property type="match status" value="1"/>
</dbReference>
<protein>
    <submittedName>
        <fullName evidence="6">GntR family transcriptional regulator</fullName>
    </submittedName>
</protein>
<dbReference type="GO" id="GO:0043565">
    <property type="term" value="F:sequence-specific DNA binding"/>
    <property type="evidence" value="ECO:0007669"/>
    <property type="project" value="InterPro"/>
</dbReference>
<dbReference type="InterPro" id="IPR011711">
    <property type="entry name" value="GntR_C"/>
</dbReference>
<dbReference type="Proteomes" id="UP001139516">
    <property type="component" value="Unassembled WGS sequence"/>
</dbReference>
<dbReference type="EMBL" id="JALPRX010000068">
    <property type="protein sequence ID" value="MCK8785866.1"/>
    <property type="molecule type" value="Genomic_DNA"/>
</dbReference>
<feature type="compositionally biased region" description="Basic and acidic residues" evidence="4">
    <location>
        <begin position="259"/>
        <end position="272"/>
    </location>
</feature>
<dbReference type="SMART" id="SM00895">
    <property type="entry name" value="FCD"/>
    <property type="match status" value="1"/>
</dbReference>
<evidence type="ECO:0000256" key="3">
    <source>
        <dbReference type="ARBA" id="ARBA00023163"/>
    </source>
</evidence>
<dbReference type="CDD" id="cd07377">
    <property type="entry name" value="WHTH_GntR"/>
    <property type="match status" value="1"/>
</dbReference>
<evidence type="ECO:0000313" key="6">
    <source>
        <dbReference type="EMBL" id="MCK8785866.1"/>
    </source>
</evidence>
<feature type="compositionally biased region" description="Basic and acidic residues" evidence="4">
    <location>
        <begin position="187"/>
        <end position="219"/>
    </location>
</feature>
<dbReference type="Pfam" id="PF07729">
    <property type="entry name" value="FCD"/>
    <property type="match status" value="1"/>
</dbReference>
<keyword evidence="2" id="KW-0238">DNA-binding</keyword>
<comment type="caution">
    <text evidence="6">The sequence shown here is derived from an EMBL/GenBank/DDBJ whole genome shotgun (WGS) entry which is preliminary data.</text>
</comment>
<accession>A0A9X1YGJ8</accession>
<dbReference type="SMART" id="SM00345">
    <property type="entry name" value="HTH_GNTR"/>
    <property type="match status" value="1"/>
</dbReference>
<keyword evidence="1" id="KW-0805">Transcription regulation</keyword>
<gene>
    <name evidence="6" type="ORF">M0638_15915</name>
</gene>
<sequence>MVVSAADRLEPFTVDDTLSLTERAYRRLRDSIADGTLPAGSRISERSLAGALGISAQPVREALRRLEAEGIVLTLPRRGTVVAEFGPERLVELGRLRTALEGAAAALAAQRATPEDLTKLEACLGVMRSATERGDTEALAEANERFHALLHAATGSIFLARSLATLWAFGHVGRLRTLRSSPQEPGRALREHAGVLDAMRQRDPDLAESRMREHVRRSQLESGMFRDLTQPGGPQPAMAASPARDAAGGPGQGPGQEQGQRRGVEGRMREEA</sequence>
<dbReference type="GO" id="GO:0003700">
    <property type="term" value="F:DNA-binding transcription factor activity"/>
    <property type="evidence" value="ECO:0007669"/>
    <property type="project" value="InterPro"/>
</dbReference>
<feature type="region of interest" description="Disordered" evidence="4">
    <location>
        <begin position="180"/>
        <end position="272"/>
    </location>
</feature>
<name>A0A9X1YGJ8_9PROT</name>
<reference evidence="6" key="1">
    <citation type="submission" date="2022-04" db="EMBL/GenBank/DDBJ databases">
        <title>Roseomonas acroporae sp. nov., isolated from coral Acropora digitifera.</title>
        <authorList>
            <person name="Sun H."/>
        </authorList>
    </citation>
    <scope>NUCLEOTIDE SEQUENCE</scope>
    <source>
        <strain evidence="6">NAR14</strain>
    </source>
</reference>
<evidence type="ECO:0000313" key="7">
    <source>
        <dbReference type="Proteomes" id="UP001139516"/>
    </source>
</evidence>
<dbReference type="InterPro" id="IPR000485">
    <property type="entry name" value="AsnC-type_HTH_dom"/>
</dbReference>
<feature type="domain" description="HTH gntR-type" evidence="5">
    <location>
        <begin position="18"/>
        <end position="85"/>
    </location>
</feature>
<dbReference type="InterPro" id="IPR008920">
    <property type="entry name" value="TF_FadR/GntR_C"/>
</dbReference>
<dbReference type="RefSeq" id="WP_248667979.1">
    <property type="nucleotide sequence ID" value="NZ_JALPRX010000068.1"/>
</dbReference>
<dbReference type="SUPFAM" id="SSF48008">
    <property type="entry name" value="GntR ligand-binding domain-like"/>
    <property type="match status" value="1"/>
</dbReference>